<proteinExistence type="inferred from homology"/>
<feature type="compositionally biased region" description="Low complexity" evidence="12">
    <location>
        <begin position="480"/>
        <end position="493"/>
    </location>
</feature>
<keyword evidence="6 11" id="KW-0547">Nucleotide-binding</keyword>
<keyword evidence="7 11" id="KW-0067">ATP-binding</keyword>
<dbReference type="GO" id="GO:0005874">
    <property type="term" value="C:microtubule"/>
    <property type="evidence" value="ECO:0007669"/>
    <property type="project" value="UniProtKB-KW"/>
</dbReference>
<dbReference type="PANTHER" id="PTHR12688:SF0">
    <property type="entry name" value="DYNEIN LIGHT INTERMEDIATE CHAIN"/>
    <property type="match status" value="1"/>
</dbReference>
<protein>
    <recommendedName>
        <fullName evidence="11">Dynein light intermediate chain</fullName>
    </recommendedName>
</protein>
<evidence type="ECO:0000313" key="14">
    <source>
        <dbReference type="EMBL" id="KAK3860123.1"/>
    </source>
</evidence>
<evidence type="ECO:0000256" key="10">
    <source>
        <dbReference type="ARBA" id="ARBA00023212"/>
    </source>
</evidence>
<dbReference type="Proteomes" id="UP001286313">
    <property type="component" value="Unassembled WGS sequence"/>
</dbReference>
<dbReference type="EMBL" id="JAWQEG010005091">
    <property type="protein sequence ID" value="KAK3859190.1"/>
    <property type="molecule type" value="Genomic_DNA"/>
</dbReference>
<dbReference type="GO" id="GO:0007018">
    <property type="term" value="P:microtubule-based movement"/>
    <property type="evidence" value="ECO:0007669"/>
    <property type="project" value="InterPro"/>
</dbReference>
<evidence type="ECO:0000313" key="15">
    <source>
        <dbReference type="Proteomes" id="UP001286313"/>
    </source>
</evidence>
<name>A0AAE1BYF0_PETCI</name>
<keyword evidence="4 11" id="KW-0963">Cytoplasm</keyword>
<comment type="subcellular location">
    <subcellularLocation>
        <location evidence="1 11">Cytoplasm</location>
        <location evidence="1 11">Cytoskeleton</location>
    </subcellularLocation>
</comment>
<reference evidence="13" key="1">
    <citation type="submission" date="2023-10" db="EMBL/GenBank/DDBJ databases">
        <title>Genome assemblies of two species of porcelain crab, Petrolisthes cinctipes and Petrolisthes manimaculis (Anomura: Porcellanidae).</title>
        <authorList>
            <person name="Angst P."/>
        </authorList>
    </citation>
    <scope>NUCLEOTIDE SEQUENCE</scope>
    <source>
        <strain evidence="13">PB745_01</strain>
        <tissue evidence="13">Gill</tissue>
    </source>
</reference>
<keyword evidence="9 11" id="KW-0505">Motor protein</keyword>
<comment type="subunit">
    <text evidence="11">Homodimer. The cytoplasmic dynein 1 complex consists of two catalytic heavy chains (HCs) and a number of non-catalytic subunits presented by intermediate chains (ICs).</text>
</comment>
<gene>
    <name evidence="14" type="ORF">Pcinc_033804</name>
    <name evidence="13" type="ORF">Pcinc_034671</name>
</gene>
<feature type="region of interest" description="Disordered" evidence="12">
    <location>
        <begin position="368"/>
        <end position="419"/>
    </location>
</feature>
<evidence type="ECO:0000256" key="1">
    <source>
        <dbReference type="ARBA" id="ARBA00004245"/>
    </source>
</evidence>
<sequence>MAFSGERSALSGLSDLRKEKAEEKENLWKKILGEVQSSERNKLPSNKSVLVLGDNESGKTTLIAKLQGNEDPKKGSGLEYAYIDVRDEYRDDHTRLSVWVLDGEPVHGELLEYAVDGDNLEHTLVLLTVSMTTPWGIMDQLHTWASTLQDHIDKLTLDPDKFKDQQDRMTRWWQDYIEPGDELEAGSPMKRSSRNLEGGDDEPVMPLPENVLTRNLGLHVIVVVTKTDYMSTLEKDFDYKEEHFDFIQQSIRKFCLQYGAALFYTSVKEDKNCDLLYKYLVHRIYNFPFKTPALVVEKDAVFIPAGWDNDKKIAILYENMHTMSPDDYYTDVIVKPPVARKMVAREAEVGAEDEQAFLARHLVQLQAGSTGSPHAPQGRQESPLRQSPAVQKTNERRVSTGVPPNQIGSPKKIDSGKAGVTGPSEGVLANFFNSLLNKKAVTNSQSPGAIKTNDKAAVMRSDAAAELDRLTRAKKPPAPAANANTETNNSSEC</sequence>
<dbReference type="GO" id="GO:0005524">
    <property type="term" value="F:ATP binding"/>
    <property type="evidence" value="ECO:0007669"/>
    <property type="project" value="UniProtKB-KW"/>
</dbReference>
<dbReference type="GO" id="GO:0005868">
    <property type="term" value="C:cytoplasmic dynein complex"/>
    <property type="evidence" value="ECO:0007669"/>
    <property type="project" value="UniProtKB-UniRule"/>
</dbReference>
<comment type="similarity">
    <text evidence="2 11">Belongs to the dynein light intermediate chain family.</text>
</comment>
<keyword evidence="8 11" id="KW-0243">Dynein</keyword>
<evidence type="ECO:0000256" key="12">
    <source>
        <dbReference type="SAM" id="MobiDB-lite"/>
    </source>
</evidence>
<evidence type="ECO:0000313" key="13">
    <source>
        <dbReference type="EMBL" id="KAK3859190.1"/>
    </source>
</evidence>
<dbReference type="SUPFAM" id="SSF52540">
    <property type="entry name" value="P-loop containing nucleoside triphosphate hydrolases"/>
    <property type="match status" value="1"/>
</dbReference>
<dbReference type="Gene3D" id="3.40.50.300">
    <property type="entry name" value="P-loop containing nucleotide triphosphate hydrolases"/>
    <property type="match status" value="1"/>
</dbReference>
<comment type="caution">
    <text evidence="13">The sequence shown here is derived from an EMBL/GenBank/DDBJ whole genome shotgun (WGS) entry which is preliminary data.</text>
</comment>
<evidence type="ECO:0000256" key="2">
    <source>
        <dbReference type="ARBA" id="ARBA00006831"/>
    </source>
</evidence>
<feature type="region of interest" description="Disordered" evidence="12">
    <location>
        <begin position="183"/>
        <end position="204"/>
    </location>
</feature>
<feature type="region of interest" description="Disordered" evidence="12">
    <location>
        <begin position="468"/>
        <end position="493"/>
    </location>
</feature>
<evidence type="ECO:0000256" key="3">
    <source>
        <dbReference type="ARBA" id="ARBA00022448"/>
    </source>
</evidence>
<evidence type="ECO:0000256" key="6">
    <source>
        <dbReference type="ARBA" id="ARBA00022741"/>
    </source>
</evidence>
<comment type="function">
    <text evidence="11">Acts as one of several non-catalytic accessory components of the cytoplasmic dynein 1 complex that are thought to be involved in linking dynein to cargos and to adapter proteins that regulate dynein function. Cytoplasmic dynein 1 acts as a motor for the intracellular retrograde motility of vesicles and organelles along microtubules. May play a role in binding dynein to membranous organelles or chromosomes.</text>
</comment>
<feature type="compositionally biased region" description="Polar residues" evidence="12">
    <location>
        <begin position="379"/>
        <end position="392"/>
    </location>
</feature>
<evidence type="ECO:0000256" key="5">
    <source>
        <dbReference type="ARBA" id="ARBA00022701"/>
    </source>
</evidence>
<dbReference type="GO" id="GO:0045504">
    <property type="term" value="F:dynein heavy chain binding"/>
    <property type="evidence" value="ECO:0007669"/>
    <property type="project" value="TreeGrafter"/>
</dbReference>
<dbReference type="InterPro" id="IPR027417">
    <property type="entry name" value="P-loop_NTPase"/>
</dbReference>
<keyword evidence="5 11" id="KW-0493">Microtubule</keyword>
<dbReference type="AlphaFoldDB" id="A0AAE1BYF0"/>
<dbReference type="Pfam" id="PF05783">
    <property type="entry name" value="DLIC"/>
    <property type="match status" value="1"/>
</dbReference>
<evidence type="ECO:0000256" key="7">
    <source>
        <dbReference type="ARBA" id="ARBA00022840"/>
    </source>
</evidence>
<evidence type="ECO:0000256" key="9">
    <source>
        <dbReference type="ARBA" id="ARBA00023175"/>
    </source>
</evidence>
<dbReference type="GO" id="GO:0000226">
    <property type="term" value="P:microtubule cytoskeleton organization"/>
    <property type="evidence" value="ECO:0007669"/>
    <property type="project" value="TreeGrafter"/>
</dbReference>
<dbReference type="EMBL" id="JAWQEG010004814">
    <property type="protein sequence ID" value="KAK3860123.1"/>
    <property type="molecule type" value="Genomic_DNA"/>
</dbReference>
<organism evidence="13 15">
    <name type="scientific">Petrolisthes cinctipes</name>
    <name type="common">Flat porcelain crab</name>
    <dbReference type="NCBI Taxonomy" id="88211"/>
    <lineage>
        <taxon>Eukaryota</taxon>
        <taxon>Metazoa</taxon>
        <taxon>Ecdysozoa</taxon>
        <taxon>Arthropoda</taxon>
        <taxon>Crustacea</taxon>
        <taxon>Multicrustacea</taxon>
        <taxon>Malacostraca</taxon>
        <taxon>Eumalacostraca</taxon>
        <taxon>Eucarida</taxon>
        <taxon>Decapoda</taxon>
        <taxon>Pleocyemata</taxon>
        <taxon>Anomura</taxon>
        <taxon>Galatheoidea</taxon>
        <taxon>Porcellanidae</taxon>
        <taxon>Petrolisthes</taxon>
    </lineage>
</organism>
<evidence type="ECO:0000256" key="8">
    <source>
        <dbReference type="ARBA" id="ARBA00023017"/>
    </source>
</evidence>
<evidence type="ECO:0000256" key="11">
    <source>
        <dbReference type="RuleBase" id="RU366047"/>
    </source>
</evidence>
<accession>A0AAE1BYF0</accession>
<dbReference type="InterPro" id="IPR008467">
    <property type="entry name" value="Dynein1_light_intermed_chain"/>
</dbReference>
<dbReference type="PANTHER" id="PTHR12688">
    <property type="entry name" value="DYNEIN LIGHT INTERMEDIATE CHAIN"/>
    <property type="match status" value="1"/>
</dbReference>
<evidence type="ECO:0000256" key="4">
    <source>
        <dbReference type="ARBA" id="ARBA00022490"/>
    </source>
</evidence>
<dbReference type="GO" id="GO:0005813">
    <property type="term" value="C:centrosome"/>
    <property type="evidence" value="ECO:0007669"/>
    <property type="project" value="TreeGrafter"/>
</dbReference>
<keyword evidence="15" id="KW-1185">Reference proteome</keyword>
<keyword evidence="10 11" id="KW-0206">Cytoskeleton</keyword>
<dbReference type="InterPro" id="IPR022780">
    <property type="entry name" value="Dynein_light_int_chain"/>
</dbReference>
<keyword evidence="3 11" id="KW-0813">Transport</keyword>